<evidence type="ECO:0000256" key="3">
    <source>
        <dbReference type="SAM" id="MobiDB-lite"/>
    </source>
</evidence>
<comment type="caution">
    <text evidence="5">The sequence shown here is derived from an EMBL/GenBank/DDBJ whole genome shotgun (WGS) entry which is preliminary data.</text>
</comment>
<evidence type="ECO:0000313" key="5">
    <source>
        <dbReference type="EMBL" id="MEK8049632.1"/>
    </source>
</evidence>
<keyword evidence="4" id="KW-1133">Transmembrane helix</keyword>
<feature type="region of interest" description="Disordered" evidence="3">
    <location>
        <begin position="20"/>
        <end position="51"/>
    </location>
</feature>
<feature type="compositionally biased region" description="Low complexity" evidence="3">
    <location>
        <begin position="20"/>
        <end position="31"/>
    </location>
</feature>
<keyword evidence="6" id="KW-1185">Reference proteome</keyword>
<dbReference type="PANTHER" id="PTHR32347:SF23">
    <property type="entry name" value="BLL5650 PROTEIN"/>
    <property type="match status" value="1"/>
</dbReference>
<comment type="subcellular location">
    <subcellularLocation>
        <location evidence="1">Cell envelope</location>
    </subcellularLocation>
</comment>
<keyword evidence="4" id="KW-0812">Transmembrane</keyword>
<dbReference type="SUPFAM" id="SSF111369">
    <property type="entry name" value="HlyD-like secretion proteins"/>
    <property type="match status" value="1"/>
</dbReference>
<proteinExistence type="predicted"/>
<evidence type="ECO:0000256" key="1">
    <source>
        <dbReference type="ARBA" id="ARBA00004196"/>
    </source>
</evidence>
<dbReference type="PANTHER" id="PTHR32347">
    <property type="entry name" value="EFFLUX SYSTEM COMPONENT YKNX-RELATED"/>
    <property type="match status" value="1"/>
</dbReference>
<dbReference type="RefSeq" id="WP_341409312.1">
    <property type="nucleotide sequence ID" value="NZ_JBBUTH010000002.1"/>
</dbReference>
<evidence type="ECO:0000256" key="2">
    <source>
        <dbReference type="ARBA" id="ARBA00023054"/>
    </source>
</evidence>
<dbReference type="Proteomes" id="UP001365405">
    <property type="component" value="Unassembled WGS sequence"/>
</dbReference>
<accession>A0ABU9CCN3</accession>
<feature type="transmembrane region" description="Helical" evidence="4">
    <location>
        <begin position="232"/>
        <end position="250"/>
    </location>
</feature>
<evidence type="ECO:0000313" key="6">
    <source>
        <dbReference type="Proteomes" id="UP001365405"/>
    </source>
</evidence>
<dbReference type="InterPro" id="IPR050465">
    <property type="entry name" value="UPF0194_transport"/>
</dbReference>
<evidence type="ECO:0000256" key="4">
    <source>
        <dbReference type="SAM" id="Phobius"/>
    </source>
</evidence>
<reference evidence="5 6" key="1">
    <citation type="submission" date="2024-04" db="EMBL/GenBank/DDBJ databases">
        <title>Novel species of the genus Ideonella isolated from streams.</title>
        <authorList>
            <person name="Lu H."/>
        </authorList>
    </citation>
    <scope>NUCLEOTIDE SEQUENCE [LARGE SCALE GENOMIC DNA]</scope>
    <source>
        <strain evidence="5 6">DXS22W</strain>
    </source>
</reference>
<dbReference type="EMBL" id="JBBUTH010000002">
    <property type="protein sequence ID" value="MEK8049632.1"/>
    <property type="molecule type" value="Genomic_DNA"/>
</dbReference>
<protein>
    <submittedName>
        <fullName evidence="5">HlyD family efflux transporter periplasmic adaptor subunit</fullName>
    </submittedName>
</protein>
<gene>
    <name evidence="5" type="ORF">AACH10_05220</name>
</gene>
<sequence length="498" mass="53415">MSTARVSDAPRPPAVLAAEALQRSAARARAQPRADEPAAAGPRIGTAAPAPAGDASAALRLLQYEAEVRRVQGEQALLMHLVNEARSLVPYGQAIVFRRRGGGRQWRPVAVSGLPSVDAHAPLLVALGRGLARQQPGVLHDMKSLDLQSAGAWPGLDERSRGVLRGFALPRGLWVPLPDAADRVDAGVLFLREAPFNPGATVLLRRLGQTYAHAWTALSGPRRRTLGQARTPWMLMLLVLLLGVLGAMPVRLSVMAPVEVVAAEPQVLTAPIQGVVRRIAVPPSAPVKAGDVVVQFDDIQPRNEMLLAQQRLAVAQARDARTAAAAFQDPEAAHELATARAEYELARVNYDYAVEVLARTAVRAPQDGVVIYTDRRDWEGRAVQVGEEVVQVADPRRIALRVDLPTGNSLPLEPGARGDVFLDNVPFGGIPAQVRHVAYTPRTLPGGDTAYTVMLAPEAGYQPRIGARGTVRLYAGEVPLAVQLLRRPLSALRQTLGF</sequence>
<organism evidence="5 6">
    <name type="scientific">Pseudaquabacterium inlustre</name>
    <dbReference type="NCBI Taxonomy" id="2984192"/>
    <lineage>
        <taxon>Bacteria</taxon>
        <taxon>Pseudomonadati</taxon>
        <taxon>Pseudomonadota</taxon>
        <taxon>Betaproteobacteria</taxon>
        <taxon>Burkholderiales</taxon>
        <taxon>Sphaerotilaceae</taxon>
        <taxon>Pseudaquabacterium</taxon>
    </lineage>
</organism>
<keyword evidence="2" id="KW-0175">Coiled coil</keyword>
<name>A0ABU9CCN3_9BURK</name>
<keyword evidence="4" id="KW-0472">Membrane</keyword>